<feature type="binding site" description="in other chain" evidence="15">
    <location>
        <position position="358"/>
    </location>
    <ligand>
        <name>beta-D-fructose 1,6-bisphosphate</name>
        <dbReference type="ChEBI" id="CHEBI:32966"/>
        <note>ligand shared between dimeric partners</note>
    </ligand>
</feature>
<comment type="domain">
    <text evidence="15">Consists of a single catalytic domain, but remodels its active-site architecture via a large structural change to exhibit dual activities.</text>
</comment>
<feature type="binding site" evidence="15">
    <location>
        <position position="18"/>
    </location>
    <ligand>
        <name>dihydroxyacetone phosphate</name>
        <dbReference type="ChEBI" id="CHEBI:57642"/>
    </ligand>
</feature>
<dbReference type="EC" id="3.1.3.11" evidence="6 15"/>
<accession>A0A830GYZ6</accession>
<dbReference type="GO" id="GO:0042132">
    <property type="term" value="F:fructose 1,6-bisphosphate 1-phosphatase activity"/>
    <property type="evidence" value="ECO:0007669"/>
    <property type="project" value="UniProtKB-UniRule"/>
</dbReference>
<evidence type="ECO:0000256" key="9">
    <source>
        <dbReference type="ARBA" id="ARBA00022723"/>
    </source>
</evidence>
<keyword evidence="11 15" id="KW-0460">Magnesium</keyword>
<feature type="binding site" evidence="15">
    <location>
        <position position="52"/>
    </location>
    <ligand>
        <name>Mg(2+)</name>
        <dbReference type="ChEBI" id="CHEBI:18420"/>
        <label>2</label>
    </ligand>
</feature>
<feature type="binding site" description="in other chain" evidence="15">
    <location>
        <position position="18"/>
    </location>
    <ligand>
        <name>beta-D-fructose 1,6-bisphosphate</name>
        <dbReference type="ChEBI" id="CHEBI:32966"/>
        <note>ligand shared between dimeric partners</note>
    </ligand>
</feature>
<dbReference type="GO" id="GO:0004332">
    <property type="term" value="F:fructose-bisphosphate aldolase activity"/>
    <property type="evidence" value="ECO:0007669"/>
    <property type="project" value="UniProtKB-UniRule"/>
</dbReference>
<dbReference type="RefSeq" id="WP_188596889.1">
    <property type="nucleotide sequence ID" value="NZ_BMNL01000003.1"/>
</dbReference>
<dbReference type="EC" id="4.1.2.13" evidence="15"/>
<dbReference type="OrthoDB" id="5829at2157"/>
<feature type="binding site" evidence="15">
    <location>
        <position position="232"/>
    </location>
    <ligand>
        <name>Mg(2+)</name>
        <dbReference type="ChEBI" id="CHEBI:18420"/>
        <label>3</label>
    </ligand>
</feature>
<dbReference type="UniPathway" id="UPA00138"/>
<feature type="binding site" description="in other chain" evidence="15">
    <location>
        <position position="266"/>
    </location>
    <ligand>
        <name>beta-D-fructose 1,6-bisphosphate</name>
        <dbReference type="ChEBI" id="CHEBI:32966"/>
        <note>ligand shared between dimeric partners</note>
    </ligand>
</feature>
<dbReference type="InterPro" id="IPR002803">
    <property type="entry name" value="FBPase_V"/>
</dbReference>
<feature type="binding site" evidence="15">
    <location>
        <position position="132"/>
    </location>
    <ligand>
        <name>Mg(2+)</name>
        <dbReference type="ChEBI" id="CHEBI:18420"/>
        <label>2</label>
    </ligand>
</feature>
<feature type="binding site" evidence="15">
    <location>
        <position position="95"/>
    </location>
    <ligand>
        <name>Mg(2+)</name>
        <dbReference type="ChEBI" id="CHEBI:18420"/>
        <label>1</label>
    </ligand>
</feature>
<dbReference type="SUPFAM" id="SSF111249">
    <property type="entry name" value="Sulfolobus fructose-1,6-bisphosphatase-like"/>
    <property type="match status" value="1"/>
</dbReference>
<keyword evidence="14 15" id="KW-0119">Carbohydrate metabolism</keyword>
<evidence type="ECO:0000256" key="8">
    <source>
        <dbReference type="ARBA" id="ARBA00022432"/>
    </source>
</evidence>
<feature type="binding site" evidence="15">
    <location>
        <position position="234"/>
    </location>
    <ligand>
        <name>Mg(2+)</name>
        <dbReference type="ChEBI" id="CHEBI:18420"/>
        <label>3</label>
    </ligand>
</feature>
<protein>
    <recommendedName>
        <fullName evidence="7 15">Fructose-1,6-bisphosphate aldolase/phosphatase</fullName>
        <shortName evidence="15">FBP A/P</shortName>
        <shortName evidence="15">FBP aldolase/phosphatase</shortName>
        <ecNumber evidence="6 15">3.1.3.11</ecNumber>
        <ecNumber evidence="15">4.1.2.13</ecNumber>
    </recommendedName>
</protein>
<keyword evidence="17" id="KW-1185">Reference proteome</keyword>
<keyword evidence="12 15" id="KW-0456">Lyase</keyword>
<comment type="pathway">
    <text evidence="3 15">Carbohydrate biosynthesis; gluconeogenesis.</text>
</comment>
<evidence type="ECO:0000256" key="3">
    <source>
        <dbReference type="ARBA" id="ARBA00004742"/>
    </source>
</evidence>
<dbReference type="HAMAP" id="MF_02067">
    <property type="entry name" value="FBP_aldolase_phosphatase"/>
    <property type="match status" value="1"/>
</dbReference>
<feature type="binding site" evidence="15">
    <location>
        <position position="18"/>
    </location>
    <ligand>
        <name>Mg(2+)</name>
        <dbReference type="ChEBI" id="CHEBI:18420"/>
        <label>1</label>
    </ligand>
</feature>
<comment type="catalytic activity">
    <reaction evidence="15">
        <text>beta-D-fructose 1,6-bisphosphate = D-glyceraldehyde 3-phosphate + dihydroxyacetone phosphate</text>
        <dbReference type="Rhea" id="RHEA:14729"/>
        <dbReference type="ChEBI" id="CHEBI:32966"/>
        <dbReference type="ChEBI" id="CHEBI:57642"/>
        <dbReference type="ChEBI" id="CHEBI:59776"/>
        <dbReference type="EC" id="4.1.2.13"/>
    </reaction>
</comment>
<feature type="binding site" evidence="15">
    <location>
        <position position="233"/>
    </location>
    <ligand>
        <name>Mg(2+)</name>
        <dbReference type="ChEBI" id="CHEBI:18420"/>
        <label>3</label>
    </ligand>
</feature>
<evidence type="ECO:0000256" key="5">
    <source>
        <dbReference type="ARBA" id="ARBA00011820"/>
    </source>
</evidence>
<feature type="binding site" evidence="15">
    <location>
        <position position="266"/>
    </location>
    <ligand>
        <name>dihydroxyacetone phosphate</name>
        <dbReference type="ChEBI" id="CHEBI:57642"/>
    </ligand>
</feature>
<feature type="active site" description="Proton acceptor; for FBP phosphatase activity" evidence="15">
    <location>
        <position position="11"/>
    </location>
</feature>
<sequence>MKISISIIKADIGGLPGHAWVHPKILEYASDRLAGEVRRGSIIDYFVFNVGDDMSLLMTHDKGLNSPAIHEAAWNIFRDATESIAKKVKLYGAGQDLLKDSFSGNIRGMGPQIAEMEFEERGSEPVIVVAADKTEPGAFNLPFYKMFADPFNTAGLVIDPAMAEGFLFEVIDVVDARVYLLKAPEDIYRLLGLIGTPGRYIVRRVYRKRDLMQGAVASVERLNLIAGKYVGKDDPVAIIRAQHGLPAVGEVLEAFSYPHLVEGWMRGSHVGPLTPSKFVQFIPDKKIALGPKMTRFDGPPKVGALGFQLHDGYLEGPVDLFDDPAFDYSRQTAAAITDYIRRMGPIMPHRLPPDEMEYTTLSQVLKEVSSMPLDDYEKDREGALKALMARTGSTG</sequence>
<feature type="active site" description="Schiff-base intermediate with DHAP; for FBP aldolase activity" evidence="15">
    <location>
        <position position="232"/>
    </location>
</feature>
<evidence type="ECO:0000256" key="12">
    <source>
        <dbReference type="ARBA" id="ARBA00023239"/>
    </source>
</evidence>
<dbReference type="Proteomes" id="UP000610960">
    <property type="component" value="Unassembled WGS sequence"/>
</dbReference>
<dbReference type="PIRSF" id="PIRSF015647">
    <property type="entry name" value="FBPtase_archl"/>
    <property type="match status" value="1"/>
</dbReference>
<proteinExistence type="inferred from homology"/>
<feature type="binding site" evidence="15">
    <location>
        <position position="297"/>
    </location>
    <ligand>
        <name>dihydroxyacetone phosphate</name>
        <dbReference type="ChEBI" id="CHEBI:57642"/>
    </ligand>
</feature>
<evidence type="ECO:0000313" key="17">
    <source>
        <dbReference type="Proteomes" id="UP000610960"/>
    </source>
</evidence>
<evidence type="ECO:0000256" key="14">
    <source>
        <dbReference type="ARBA" id="ARBA00023277"/>
    </source>
</evidence>
<keyword evidence="8 15" id="KW-0312">Gluconeogenesis</keyword>
<comment type="cofactor">
    <cofactor evidence="2 15">
        <name>Mg(2+)</name>
        <dbReference type="ChEBI" id="CHEBI:18420"/>
    </cofactor>
</comment>
<evidence type="ECO:0000256" key="4">
    <source>
        <dbReference type="ARBA" id="ARBA00010693"/>
    </source>
</evidence>
<keyword evidence="13 15" id="KW-0704">Schiff base</keyword>
<feature type="binding site" evidence="15">
    <location>
        <position position="11"/>
    </location>
    <ligand>
        <name>Mg(2+)</name>
        <dbReference type="ChEBI" id="CHEBI:18420"/>
        <label>1</label>
    </ligand>
</feature>
<dbReference type="AlphaFoldDB" id="A0A830GYZ6"/>
<feature type="binding site" evidence="15">
    <location>
        <position position="133"/>
    </location>
    <ligand>
        <name>dihydroxyacetone phosphate</name>
        <dbReference type="ChEBI" id="CHEBI:57642"/>
    </ligand>
</feature>
<dbReference type="PANTHER" id="PTHR38341">
    <property type="entry name" value="FRUCTOSE-1,6-BISPHOSPHATE ALDOLASE/PHOSPHATASE"/>
    <property type="match status" value="1"/>
</dbReference>
<comment type="subunit">
    <text evidence="5 15">Homooctamer; dimer of tetramers.</text>
</comment>
<feature type="active site" description="Proton donor/acceptor; for FBP aldolase activity" evidence="15">
    <location>
        <position position="229"/>
    </location>
</feature>
<reference evidence="16" key="2">
    <citation type="submission" date="2020-09" db="EMBL/GenBank/DDBJ databases">
        <authorList>
            <person name="Sun Q."/>
            <person name="Ohkuma M."/>
        </authorList>
    </citation>
    <scope>NUCLEOTIDE SEQUENCE</scope>
    <source>
        <strain evidence="16">JCM 10088</strain>
    </source>
</reference>
<dbReference type="Pfam" id="PF01950">
    <property type="entry name" value="FBPase_3"/>
    <property type="match status" value="1"/>
</dbReference>
<dbReference type="GO" id="GO:0000287">
    <property type="term" value="F:magnesium ion binding"/>
    <property type="evidence" value="ECO:0007669"/>
    <property type="project" value="UniProtKB-UniRule"/>
</dbReference>
<comment type="similarity">
    <text evidence="4 15">Belongs to the FBP aldolase/phosphatase family.</text>
</comment>
<feature type="binding site" description="in other chain" evidence="15">
    <location>
        <position position="91"/>
    </location>
    <ligand>
        <name>beta-D-fructose 1,6-bisphosphate</name>
        <dbReference type="ChEBI" id="CHEBI:32966"/>
        <note>ligand shared between dimeric partners</note>
    </ligand>
</feature>
<reference evidence="16" key="1">
    <citation type="journal article" date="2014" name="Int. J. Syst. Evol. Microbiol.">
        <title>Complete genome sequence of Corynebacterium casei LMG S-19264T (=DSM 44701T), isolated from a smear-ripened cheese.</title>
        <authorList>
            <consortium name="US DOE Joint Genome Institute (JGI-PGF)"/>
            <person name="Walter F."/>
            <person name="Albersmeier A."/>
            <person name="Kalinowski J."/>
            <person name="Ruckert C."/>
        </authorList>
    </citation>
    <scope>NUCLEOTIDE SEQUENCE</scope>
    <source>
        <strain evidence="16">JCM 10088</strain>
    </source>
</reference>
<evidence type="ECO:0000256" key="2">
    <source>
        <dbReference type="ARBA" id="ARBA00001946"/>
    </source>
</evidence>
<evidence type="ECO:0000256" key="13">
    <source>
        <dbReference type="ARBA" id="ARBA00023270"/>
    </source>
</evidence>
<dbReference type="PANTHER" id="PTHR38341:SF1">
    <property type="entry name" value="FRUCTOSE-1,6-BISPHOSPHATE ALDOLASE_PHOSPHATASE"/>
    <property type="match status" value="1"/>
</dbReference>
<feature type="binding site" description="in other chain" evidence="15">
    <location>
        <begin position="104"/>
        <end position="105"/>
    </location>
    <ligand>
        <name>beta-D-fructose 1,6-bisphosphate</name>
        <dbReference type="ChEBI" id="CHEBI:32966"/>
        <note>ligand shared between dimeric partners</note>
    </ligand>
</feature>
<gene>
    <name evidence="15" type="primary">fbp</name>
    <name evidence="16" type="ORF">GCM10007981_16350</name>
</gene>
<feature type="binding site" evidence="15">
    <location>
        <position position="234"/>
    </location>
    <ligand>
        <name>Mg(2+)</name>
        <dbReference type="ChEBI" id="CHEBI:18420"/>
        <label>2</label>
    </ligand>
</feature>
<feature type="binding site" evidence="15">
    <location>
        <position position="53"/>
    </location>
    <ligand>
        <name>Mg(2+)</name>
        <dbReference type="ChEBI" id="CHEBI:18420"/>
        <label>2</label>
    </ligand>
</feature>
<dbReference type="GO" id="GO:0006094">
    <property type="term" value="P:gluconeogenesis"/>
    <property type="evidence" value="ECO:0007669"/>
    <property type="project" value="UniProtKB-UniRule"/>
</dbReference>
<keyword evidence="10 15" id="KW-0378">Hydrolase</keyword>
<evidence type="ECO:0000256" key="15">
    <source>
        <dbReference type="HAMAP-Rule" id="MF_02067"/>
    </source>
</evidence>
<comment type="caution">
    <text evidence="16">The sequence shown here is derived from an EMBL/GenBank/DDBJ whole genome shotgun (WGS) entry which is preliminary data.</text>
</comment>
<evidence type="ECO:0000313" key="16">
    <source>
        <dbReference type="EMBL" id="GGP22001.1"/>
    </source>
</evidence>
<evidence type="ECO:0000256" key="1">
    <source>
        <dbReference type="ARBA" id="ARBA00001273"/>
    </source>
</evidence>
<feature type="binding site" evidence="15">
    <location>
        <position position="233"/>
    </location>
    <ligand>
        <name>Mg(2+)</name>
        <dbReference type="ChEBI" id="CHEBI:18420"/>
        <label>4</label>
    </ligand>
</feature>
<feature type="binding site" description="in other chain" evidence="15">
    <location>
        <position position="297"/>
    </location>
    <ligand>
        <name>beta-D-fructose 1,6-bisphosphate</name>
        <dbReference type="ChEBI" id="CHEBI:32966"/>
        <note>ligand shared between dimeric partners</note>
    </ligand>
</feature>
<feature type="binding site" evidence="15">
    <location>
        <begin position="242"/>
        <end position="243"/>
    </location>
    <ligand>
        <name>beta-D-fructose 1,6-bisphosphate</name>
        <dbReference type="ChEBI" id="CHEBI:32966"/>
        <note>ligand shared between dimeric partners</note>
    </ligand>
</feature>
<keyword evidence="9 15" id="KW-0479">Metal-binding</keyword>
<feature type="binding site" description="in other chain" evidence="15">
    <location>
        <position position="133"/>
    </location>
    <ligand>
        <name>beta-D-fructose 1,6-bisphosphate</name>
        <dbReference type="ChEBI" id="CHEBI:32966"/>
        <note>ligand shared between dimeric partners</note>
    </ligand>
</feature>
<comment type="function">
    <text evidence="15">Catalyzes two subsequent steps in gluconeogenesis: the aldol condensation of dihydroxyacetone phosphate (DHAP) and glyceraldehyde-3-phosphate (GA3P) to fructose-1,6-bisphosphate (FBP), and the dephosphorylation of FBP to fructose-6-phosphate (F6P).</text>
</comment>
<evidence type="ECO:0000256" key="10">
    <source>
        <dbReference type="ARBA" id="ARBA00022801"/>
    </source>
</evidence>
<feature type="binding site" evidence="15">
    <location>
        <position position="52"/>
    </location>
    <ligand>
        <name>Mg(2+)</name>
        <dbReference type="ChEBI" id="CHEBI:18420"/>
        <label>1</label>
    </ligand>
</feature>
<name>A0A830GYZ6_9CREN</name>
<evidence type="ECO:0000256" key="7">
    <source>
        <dbReference type="ARBA" id="ARBA00018635"/>
    </source>
</evidence>
<dbReference type="NCBIfam" id="NF041126">
    <property type="entry name" value="FBP_aldo_phos"/>
    <property type="match status" value="1"/>
</dbReference>
<dbReference type="InterPro" id="IPR036076">
    <property type="entry name" value="FBPase_V_sf"/>
</dbReference>
<comment type="catalytic activity">
    <reaction evidence="1 15">
        <text>beta-D-fructose 1,6-bisphosphate + H2O = beta-D-fructose 6-phosphate + phosphate</text>
        <dbReference type="Rhea" id="RHEA:11064"/>
        <dbReference type="ChEBI" id="CHEBI:15377"/>
        <dbReference type="ChEBI" id="CHEBI:32966"/>
        <dbReference type="ChEBI" id="CHEBI:43474"/>
        <dbReference type="ChEBI" id="CHEBI:57634"/>
        <dbReference type="EC" id="3.1.3.11"/>
    </reaction>
</comment>
<evidence type="ECO:0000256" key="6">
    <source>
        <dbReference type="ARBA" id="ARBA00013093"/>
    </source>
</evidence>
<dbReference type="EMBL" id="BMNL01000003">
    <property type="protein sequence ID" value="GGP22001.1"/>
    <property type="molecule type" value="Genomic_DNA"/>
</dbReference>
<evidence type="ECO:0000256" key="11">
    <source>
        <dbReference type="ARBA" id="ARBA00022842"/>
    </source>
</evidence>
<organism evidence="16 17">
    <name type="scientific">Thermocladium modestius</name>
    <dbReference type="NCBI Taxonomy" id="62609"/>
    <lineage>
        <taxon>Archaea</taxon>
        <taxon>Thermoproteota</taxon>
        <taxon>Thermoprotei</taxon>
        <taxon>Thermoproteales</taxon>
        <taxon>Thermoproteaceae</taxon>
        <taxon>Thermocladium</taxon>
    </lineage>
</organism>